<dbReference type="PANTHER" id="PTHR43618:SF4">
    <property type="entry name" value="SHORT CHAIN DEHYDROGENASE_REDUCTASE FAMILY (AFU_ORTHOLOGUE AFUA_7G04540)"/>
    <property type="match status" value="1"/>
</dbReference>
<dbReference type="CDD" id="cd05233">
    <property type="entry name" value="SDR_c"/>
    <property type="match status" value="1"/>
</dbReference>
<evidence type="ECO:0000256" key="3">
    <source>
        <dbReference type="ARBA" id="ARBA00023002"/>
    </source>
</evidence>
<dbReference type="Gene3D" id="3.40.50.720">
    <property type="entry name" value="NAD(P)-binding Rossmann-like Domain"/>
    <property type="match status" value="1"/>
</dbReference>
<dbReference type="AlphaFoldDB" id="A0A7C8MN08"/>
<evidence type="ECO:0008006" key="6">
    <source>
        <dbReference type="Google" id="ProtNLM"/>
    </source>
</evidence>
<sequence length="288" mass="30540">MATPHPLSAAALFGLKDWVVVVTGGGTGVGLMVAQTLAANGARVYITGRRADVLETSARVHGARDKLGENGGEIFPLVMDVTSKQSIKNAVGQIEAKEGYLNVLVNNAGVWKSRPAAAPADGPDAFGASMFAEEIENWQQTFLTNATSPYFVTAAFLPLLAKAISSPAKQAGSVINNASFSKAAAIHLTRQMAFDLSHENINIRVNGLALGYFPSEMTTSTSNDDNESSYEVDGFRAFMEMMGVKTIKRMGTARDLASAILTLATNEYLWGTITILDGGFALNLPGNM</sequence>
<dbReference type="OrthoDB" id="3819888at2759"/>
<dbReference type="SUPFAM" id="SSF51735">
    <property type="entry name" value="NAD(P)-binding Rossmann-fold domains"/>
    <property type="match status" value="1"/>
</dbReference>
<keyword evidence="3" id="KW-0560">Oxidoreductase</keyword>
<dbReference type="PRINTS" id="PR00081">
    <property type="entry name" value="GDHRDH"/>
</dbReference>
<keyword evidence="2" id="KW-0521">NADP</keyword>
<dbReference type="PANTHER" id="PTHR43618">
    <property type="entry name" value="7-ALPHA-HYDROXYSTEROID DEHYDROGENASE"/>
    <property type="match status" value="1"/>
</dbReference>
<comment type="similarity">
    <text evidence="1">Belongs to the short-chain dehydrogenases/reductases (SDR) family.</text>
</comment>
<dbReference type="GO" id="GO:0016491">
    <property type="term" value="F:oxidoreductase activity"/>
    <property type="evidence" value="ECO:0007669"/>
    <property type="project" value="UniProtKB-KW"/>
</dbReference>
<dbReference type="InterPro" id="IPR036291">
    <property type="entry name" value="NAD(P)-bd_dom_sf"/>
</dbReference>
<evidence type="ECO:0000313" key="5">
    <source>
        <dbReference type="Proteomes" id="UP000481858"/>
    </source>
</evidence>
<evidence type="ECO:0000256" key="1">
    <source>
        <dbReference type="ARBA" id="ARBA00006484"/>
    </source>
</evidence>
<dbReference type="InterPro" id="IPR002347">
    <property type="entry name" value="SDR_fam"/>
</dbReference>
<organism evidence="4 5">
    <name type="scientific">Xylaria multiplex</name>
    <dbReference type="NCBI Taxonomy" id="323545"/>
    <lineage>
        <taxon>Eukaryota</taxon>
        <taxon>Fungi</taxon>
        <taxon>Dikarya</taxon>
        <taxon>Ascomycota</taxon>
        <taxon>Pezizomycotina</taxon>
        <taxon>Sordariomycetes</taxon>
        <taxon>Xylariomycetidae</taxon>
        <taxon>Xylariales</taxon>
        <taxon>Xylariaceae</taxon>
        <taxon>Xylaria</taxon>
    </lineage>
</organism>
<gene>
    <name evidence="4" type="ORF">GQX73_g9432</name>
</gene>
<accession>A0A7C8MN08</accession>
<dbReference type="EMBL" id="WUBL01000164">
    <property type="protein sequence ID" value="KAF2964147.1"/>
    <property type="molecule type" value="Genomic_DNA"/>
</dbReference>
<name>A0A7C8MN08_9PEZI</name>
<comment type="caution">
    <text evidence="4">The sequence shown here is derived from an EMBL/GenBank/DDBJ whole genome shotgun (WGS) entry which is preliminary data.</text>
</comment>
<dbReference type="Pfam" id="PF00106">
    <property type="entry name" value="adh_short"/>
    <property type="match status" value="1"/>
</dbReference>
<evidence type="ECO:0000313" key="4">
    <source>
        <dbReference type="EMBL" id="KAF2964147.1"/>
    </source>
</evidence>
<dbReference type="Proteomes" id="UP000481858">
    <property type="component" value="Unassembled WGS sequence"/>
</dbReference>
<evidence type="ECO:0000256" key="2">
    <source>
        <dbReference type="ARBA" id="ARBA00022857"/>
    </source>
</evidence>
<protein>
    <recommendedName>
        <fullName evidence="6">Ketoreductase (KR) domain-containing protein</fullName>
    </recommendedName>
</protein>
<proteinExistence type="inferred from homology"/>
<reference evidence="4 5" key="1">
    <citation type="submission" date="2019-12" db="EMBL/GenBank/DDBJ databases">
        <title>Draft genome sequence of the ascomycete Xylaria multiplex DSM 110363.</title>
        <authorList>
            <person name="Buettner E."/>
            <person name="Kellner H."/>
        </authorList>
    </citation>
    <scope>NUCLEOTIDE SEQUENCE [LARGE SCALE GENOMIC DNA]</scope>
    <source>
        <strain evidence="4 5">DSM 110363</strain>
    </source>
</reference>
<keyword evidence="5" id="KW-1185">Reference proteome</keyword>
<dbReference type="InterPro" id="IPR052178">
    <property type="entry name" value="Sec_Metab_Biosynth_SDR"/>
</dbReference>
<dbReference type="InParanoid" id="A0A7C8MN08"/>